<proteinExistence type="inferred from homology"/>
<dbReference type="InterPro" id="IPR010976">
    <property type="entry name" value="B-phosphoglucomutase_hydrolase"/>
</dbReference>
<dbReference type="SFLD" id="SFLDG01135">
    <property type="entry name" value="C1.5.6:_HAD__Beta-PGM__Phospha"/>
    <property type="match status" value="1"/>
</dbReference>
<comment type="cofactor">
    <cofactor evidence="1">
        <name>Mg(2+)</name>
        <dbReference type="ChEBI" id="CHEBI:18420"/>
    </cofactor>
</comment>
<evidence type="ECO:0000256" key="7">
    <source>
        <dbReference type="ARBA" id="ARBA00023277"/>
    </source>
</evidence>
<comment type="catalytic activity">
    <reaction evidence="8">
        <text>beta-D-glucose 1-phosphate = beta-D-glucose 6-phosphate</text>
        <dbReference type="Rhea" id="RHEA:20113"/>
        <dbReference type="ChEBI" id="CHEBI:57684"/>
        <dbReference type="ChEBI" id="CHEBI:58247"/>
        <dbReference type="EC" id="5.4.2.6"/>
    </reaction>
</comment>
<name>A0A2H0LZT7_9BACT</name>
<keyword evidence="4" id="KW-0479">Metal-binding</keyword>
<evidence type="ECO:0000256" key="1">
    <source>
        <dbReference type="ARBA" id="ARBA00001946"/>
    </source>
</evidence>
<dbReference type="NCBIfam" id="TIGR01509">
    <property type="entry name" value="HAD-SF-IA-v3"/>
    <property type="match status" value="1"/>
</dbReference>
<dbReference type="SUPFAM" id="SSF56784">
    <property type="entry name" value="HAD-like"/>
    <property type="match status" value="1"/>
</dbReference>
<dbReference type="GO" id="GO:0046872">
    <property type="term" value="F:metal ion binding"/>
    <property type="evidence" value="ECO:0007669"/>
    <property type="project" value="UniProtKB-KW"/>
</dbReference>
<dbReference type="EC" id="5.4.2.6" evidence="9"/>
<keyword evidence="3" id="KW-0597">Phosphoprotein</keyword>
<dbReference type="PANTHER" id="PTHR46193:SF18">
    <property type="entry name" value="HEXITOL PHOSPHATASE B"/>
    <property type="match status" value="1"/>
</dbReference>
<organism evidence="11 12">
    <name type="scientific">Candidatus Ghiorseimicrobium undicola</name>
    <dbReference type="NCBI Taxonomy" id="1974746"/>
    <lineage>
        <taxon>Bacteria</taxon>
        <taxon>Pseudomonadati</taxon>
        <taxon>Candidatus Omnitrophota</taxon>
        <taxon>Candidatus Ghiorseimicrobium</taxon>
    </lineage>
</organism>
<evidence type="ECO:0000256" key="4">
    <source>
        <dbReference type="ARBA" id="ARBA00022723"/>
    </source>
</evidence>
<comment type="similarity">
    <text evidence="2">Belongs to the HAD-like hydrolase superfamily. CbbY/CbbZ/Gph/YieH family.</text>
</comment>
<dbReference type="GO" id="GO:0008801">
    <property type="term" value="F:beta-phosphoglucomutase activity"/>
    <property type="evidence" value="ECO:0007669"/>
    <property type="project" value="UniProtKB-EC"/>
</dbReference>
<dbReference type="InterPro" id="IPR036412">
    <property type="entry name" value="HAD-like_sf"/>
</dbReference>
<evidence type="ECO:0000256" key="3">
    <source>
        <dbReference type="ARBA" id="ARBA00022553"/>
    </source>
</evidence>
<evidence type="ECO:0000256" key="5">
    <source>
        <dbReference type="ARBA" id="ARBA00022842"/>
    </source>
</evidence>
<sequence>MFKGAIFDVDGVIVDTVPLHFAAWEKMFSEYGINFTFEDYKHKVDGIPRNDGARAILSGLNDEEIKEAATKKQGYFLQSVETENIPAYPTTIQLVKEFKKAGKKIAFASSSKNCKLILTKIGVIQLADTIVDGNDITRGKPDPQIFQIAADRLGCAYAECVVFEDAVLGVKAAKNGGMACVGVDRYNHPQRLKDADIVVDDLNALDSAKIERLFKG</sequence>
<dbReference type="InterPro" id="IPR023198">
    <property type="entry name" value="PGP-like_dom2"/>
</dbReference>
<dbReference type="InterPro" id="IPR006439">
    <property type="entry name" value="HAD-SF_hydro_IA"/>
</dbReference>
<evidence type="ECO:0000313" key="11">
    <source>
        <dbReference type="EMBL" id="PIQ89882.1"/>
    </source>
</evidence>
<dbReference type="Gene3D" id="1.10.150.240">
    <property type="entry name" value="Putative phosphatase, domain 2"/>
    <property type="match status" value="1"/>
</dbReference>
<dbReference type="EMBL" id="PCWA01000014">
    <property type="protein sequence ID" value="PIQ89882.1"/>
    <property type="molecule type" value="Genomic_DNA"/>
</dbReference>
<accession>A0A2H0LZT7</accession>
<keyword evidence="7" id="KW-0119">Carbohydrate metabolism</keyword>
<evidence type="ECO:0000256" key="10">
    <source>
        <dbReference type="ARBA" id="ARBA00044991"/>
    </source>
</evidence>
<dbReference type="NCBIfam" id="TIGR02009">
    <property type="entry name" value="PGMB-YQAB-SF"/>
    <property type="match status" value="1"/>
</dbReference>
<evidence type="ECO:0000313" key="12">
    <source>
        <dbReference type="Proteomes" id="UP000229641"/>
    </source>
</evidence>
<comment type="caution">
    <text evidence="11">The sequence shown here is derived from an EMBL/GenBank/DDBJ whole genome shotgun (WGS) entry which is preliminary data.</text>
</comment>
<protein>
    <recommendedName>
        <fullName evidence="10">Beta-phosphoglucomutase</fullName>
        <ecNumber evidence="9">5.4.2.6</ecNumber>
    </recommendedName>
</protein>
<dbReference type="Pfam" id="PF00702">
    <property type="entry name" value="Hydrolase"/>
    <property type="match status" value="1"/>
</dbReference>
<dbReference type="InterPro" id="IPR051600">
    <property type="entry name" value="Beta-PGM-like"/>
</dbReference>
<dbReference type="AlphaFoldDB" id="A0A2H0LZT7"/>
<dbReference type="PRINTS" id="PR00413">
    <property type="entry name" value="HADHALOGNASE"/>
</dbReference>
<dbReference type="Proteomes" id="UP000229641">
    <property type="component" value="Unassembled WGS sequence"/>
</dbReference>
<evidence type="ECO:0000256" key="9">
    <source>
        <dbReference type="ARBA" id="ARBA00044968"/>
    </source>
</evidence>
<reference evidence="11 12" key="1">
    <citation type="submission" date="2017-09" db="EMBL/GenBank/DDBJ databases">
        <title>Depth-based differentiation of microbial function through sediment-hosted aquifers and enrichment of novel symbionts in the deep terrestrial subsurface.</title>
        <authorList>
            <person name="Probst A.J."/>
            <person name="Ladd B."/>
            <person name="Jarett J.K."/>
            <person name="Geller-Mcgrath D.E."/>
            <person name="Sieber C.M."/>
            <person name="Emerson J.B."/>
            <person name="Anantharaman K."/>
            <person name="Thomas B.C."/>
            <person name="Malmstrom R."/>
            <person name="Stieglmeier M."/>
            <person name="Klingl A."/>
            <person name="Woyke T."/>
            <person name="Ryan C.M."/>
            <person name="Banfield J.F."/>
        </authorList>
    </citation>
    <scope>NUCLEOTIDE SEQUENCE [LARGE SCALE GENOMIC DNA]</scope>
    <source>
        <strain evidence="11">CG11_big_fil_rev_8_21_14_0_20_42_13</strain>
    </source>
</reference>
<dbReference type="SFLD" id="SFLDS00003">
    <property type="entry name" value="Haloacid_Dehalogenase"/>
    <property type="match status" value="1"/>
</dbReference>
<dbReference type="PANTHER" id="PTHR46193">
    <property type="entry name" value="6-PHOSPHOGLUCONATE PHOSPHATASE"/>
    <property type="match status" value="1"/>
</dbReference>
<keyword evidence="6" id="KW-0413">Isomerase</keyword>
<evidence type="ECO:0000256" key="2">
    <source>
        <dbReference type="ARBA" id="ARBA00006171"/>
    </source>
</evidence>
<dbReference type="InterPro" id="IPR023214">
    <property type="entry name" value="HAD_sf"/>
</dbReference>
<keyword evidence="5" id="KW-0460">Magnesium</keyword>
<gene>
    <name evidence="11" type="ORF">COV72_00885</name>
</gene>
<dbReference type="Gene3D" id="3.40.50.1000">
    <property type="entry name" value="HAD superfamily/HAD-like"/>
    <property type="match status" value="1"/>
</dbReference>
<evidence type="ECO:0000256" key="8">
    <source>
        <dbReference type="ARBA" id="ARBA00044926"/>
    </source>
</evidence>
<evidence type="ECO:0000256" key="6">
    <source>
        <dbReference type="ARBA" id="ARBA00023235"/>
    </source>
</evidence>
<dbReference type="SFLD" id="SFLDG01129">
    <property type="entry name" value="C1.5:_HAD__Beta-PGM__Phosphata"/>
    <property type="match status" value="1"/>
</dbReference>